<dbReference type="GO" id="GO:0006865">
    <property type="term" value="P:amino acid transport"/>
    <property type="evidence" value="ECO:0007669"/>
    <property type="project" value="UniProtKB-KW"/>
</dbReference>
<evidence type="ECO:0000256" key="6">
    <source>
        <dbReference type="ARBA" id="ARBA00022989"/>
    </source>
</evidence>
<dbReference type="InterPro" id="IPR052157">
    <property type="entry name" value="BCAA_transport_permease"/>
</dbReference>
<keyword evidence="4 9" id="KW-0812">Transmembrane</keyword>
<keyword evidence="5" id="KW-0029">Amino-acid transport</keyword>
<comment type="subcellular location">
    <subcellularLocation>
        <location evidence="1">Cell membrane</location>
        <topology evidence="1">Multi-pass membrane protein</topology>
    </subcellularLocation>
</comment>
<feature type="transmembrane region" description="Helical" evidence="9">
    <location>
        <begin position="269"/>
        <end position="288"/>
    </location>
</feature>
<evidence type="ECO:0000256" key="9">
    <source>
        <dbReference type="SAM" id="Phobius"/>
    </source>
</evidence>
<feature type="transmembrane region" description="Helical" evidence="9">
    <location>
        <begin position="72"/>
        <end position="89"/>
    </location>
</feature>
<keyword evidence="7 9" id="KW-0472">Membrane</keyword>
<sequence>METLTEVVGRVFSPQVLILGFLISSLYALVAVGFTMIFGVAGVLNLAHGAFVMVGAYLAIWAFVILKWSLPVAFAFAILGVAVIAPLVYRVLIRPIENRTVTVFLATLLLAVLLEQVIILFFSAKPRTDLPPFIQGGFVLWGTSIPYNRLLAGVVALVVIGLLWAFVTRTKTGKAILALSMDRRGAALVGIASHRITLWVWAISGALAAIAGLFITSFLGIQPFEERVSLVIAFSTVVLGGLGSIPGSLWAAFIIGYAETIAQAFAPEARGLASLVILLIVLTIRPQGLFGRAAT</sequence>
<dbReference type="STRING" id="1817864.A2Z21_04035"/>
<dbReference type="AlphaFoldDB" id="A0A1F5V484"/>
<keyword evidence="3" id="KW-1003">Cell membrane</keyword>
<dbReference type="GO" id="GO:0022857">
    <property type="term" value="F:transmembrane transporter activity"/>
    <property type="evidence" value="ECO:0007669"/>
    <property type="project" value="InterPro"/>
</dbReference>
<evidence type="ECO:0008006" key="12">
    <source>
        <dbReference type="Google" id="ProtNLM"/>
    </source>
</evidence>
<evidence type="ECO:0000256" key="3">
    <source>
        <dbReference type="ARBA" id="ARBA00022475"/>
    </source>
</evidence>
<feature type="transmembrane region" description="Helical" evidence="9">
    <location>
        <begin position="150"/>
        <end position="167"/>
    </location>
</feature>
<protein>
    <recommendedName>
        <fullName evidence="12">ABC transporter permease</fullName>
    </recommendedName>
</protein>
<keyword evidence="2" id="KW-0813">Transport</keyword>
<proteinExistence type="inferred from homology"/>
<dbReference type="EMBL" id="MFGX01000005">
    <property type="protein sequence ID" value="OGF57711.1"/>
    <property type="molecule type" value="Genomic_DNA"/>
</dbReference>
<dbReference type="GO" id="GO:0005886">
    <property type="term" value="C:plasma membrane"/>
    <property type="evidence" value="ECO:0007669"/>
    <property type="project" value="UniProtKB-SubCell"/>
</dbReference>
<evidence type="ECO:0000256" key="2">
    <source>
        <dbReference type="ARBA" id="ARBA00022448"/>
    </source>
</evidence>
<feature type="transmembrane region" description="Helical" evidence="9">
    <location>
        <begin position="101"/>
        <end position="122"/>
    </location>
</feature>
<reference evidence="10 11" key="1">
    <citation type="journal article" date="2016" name="Nat. Commun.">
        <title>Thousands of microbial genomes shed light on interconnected biogeochemical processes in an aquifer system.</title>
        <authorList>
            <person name="Anantharaman K."/>
            <person name="Brown C.T."/>
            <person name="Hug L.A."/>
            <person name="Sharon I."/>
            <person name="Castelle C.J."/>
            <person name="Probst A.J."/>
            <person name="Thomas B.C."/>
            <person name="Singh A."/>
            <person name="Wilkins M.J."/>
            <person name="Karaoz U."/>
            <person name="Brodie E.L."/>
            <person name="Williams K.H."/>
            <person name="Hubbard S.S."/>
            <person name="Banfield J.F."/>
        </authorList>
    </citation>
    <scope>NUCLEOTIDE SEQUENCE [LARGE SCALE GENOMIC DNA]</scope>
    <source>
        <strain evidence="11">RBG_16_55_9</strain>
    </source>
</reference>
<comment type="similarity">
    <text evidence="8">Belongs to the binding-protein-dependent transport system permease family. LivHM subfamily.</text>
</comment>
<evidence type="ECO:0000256" key="8">
    <source>
        <dbReference type="ARBA" id="ARBA00037998"/>
    </source>
</evidence>
<evidence type="ECO:0000256" key="5">
    <source>
        <dbReference type="ARBA" id="ARBA00022970"/>
    </source>
</evidence>
<evidence type="ECO:0000313" key="11">
    <source>
        <dbReference type="Proteomes" id="UP000179157"/>
    </source>
</evidence>
<dbReference type="Proteomes" id="UP000179157">
    <property type="component" value="Unassembled WGS sequence"/>
</dbReference>
<dbReference type="Pfam" id="PF02653">
    <property type="entry name" value="BPD_transp_2"/>
    <property type="match status" value="1"/>
</dbReference>
<dbReference type="PANTHER" id="PTHR11795">
    <property type="entry name" value="BRANCHED-CHAIN AMINO ACID TRANSPORT SYSTEM PERMEASE PROTEIN LIVH"/>
    <property type="match status" value="1"/>
</dbReference>
<evidence type="ECO:0000313" key="10">
    <source>
        <dbReference type="EMBL" id="OGF57711.1"/>
    </source>
</evidence>
<feature type="transmembrane region" description="Helical" evidence="9">
    <location>
        <begin position="231"/>
        <end position="257"/>
    </location>
</feature>
<organism evidence="10 11">
    <name type="scientific">Fraserbacteria sp. (strain RBG_16_55_9)</name>
    <dbReference type="NCBI Taxonomy" id="1817864"/>
    <lineage>
        <taxon>Bacteria</taxon>
        <taxon>Candidatus Fraseribacteriota</taxon>
    </lineage>
</organism>
<evidence type="ECO:0000256" key="4">
    <source>
        <dbReference type="ARBA" id="ARBA00022692"/>
    </source>
</evidence>
<dbReference type="PANTHER" id="PTHR11795:SF450">
    <property type="entry name" value="ABC TRANSPORTER PERMEASE PROTEIN"/>
    <property type="match status" value="1"/>
</dbReference>
<feature type="transmembrane region" description="Helical" evidence="9">
    <location>
        <begin position="46"/>
        <end position="66"/>
    </location>
</feature>
<accession>A0A1F5V484</accession>
<dbReference type="InterPro" id="IPR001851">
    <property type="entry name" value="ABC_transp_permease"/>
</dbReference>
<evidence type="ECO:0000256" key="7">
    <source>
        <dbReference type="ARBA" id="ARBA00023136"/>
    </source>
</evidence>
<feature type="transmembrane region" description="Helical" evidence="9">
    <location>
        <begin position="198"/>
        <end position="219"/>
    </location>
</feature>
<name>A0A1F5V484_FRAXR</name>
<feature type="transmembrane region" description="Helical" evidence="9">
    <location>
        <begin position="16"/>
        <end position="39"/>
    </location>
</feature>
<gene>
    <name evidence="10" type="ORF">A2Z21_04035</name>
</gene>
<comment type="caution">
    <text evidence="10">The sequence shown here is derived from an EMBL/GenBank/DDBJ whole genome shotgun (WGS) entry which is preliminary data.</text>
</comment>
<evidence type="ECO:0000256" key="1">
    <source>
        <dbReference type="ARBA" id="ARBA00004651"/>
    </source>
</evidence>
<dbReference type="CDD" id="cd06582">
    <property type="entry name" value="TM_PBP1_LivH_like"/>
    <property type="match status" value="1"/>
</dbReference>
<keyword evidence="6 9" id="KW-1133">Transmembrane helix</keyword>